<dbReference type="InterPro" id="IPR040921">
    <property type="entry name" value="Peptidase_S66C"/>
</dbReference>
<dbReference type="OrthoDB" id="9807329at2"/>
<dbReference type="PANTHER" id="PTHR30237">
    <property type="entry name" value="MURAMOYLTETRAPEPTIDE CARBOXYPEPTIDASE"/>
    <property type="match status" value="1"/>
</dbReference>
<feature type="active site" description="Nucleophile" evidence="6">
    <location>
        <position position="109"/>
    </location>
</feature>
<dbReference type="HOGENOM" id="CLU_034346_3_1_9"/>
<organism evidence="9 10">
    <name type="scientific">Clostridium cellulovorans (strain ATCC 35296 / DSM 3052 / OCM 3 / 743B)</name>
    <dbReference type="NCBI Taxonomy" id="573061"/>
    <lineage>
        <taxon>Bacteria</taxon>
        <taxon>Bacillati</taxon>
        <taxon>Bacillota</taxon>
        <taxon>Clostridia</taxon>
        <taxon>Eubacteriales</taxon>
        <taxon>Clostridiaceae</taxon>
        <taxon>Clostridium</taxon>
    </lineage>
</organism>
<dbReference type="InterPro" id="IPR027461">
    <property type="entry name" value="Carboxypeptidase_A_C_sf"/>
</dbReference>
<evidence type="ECO:0000313" key="10">
    <source>
        <dbReference type="Proteomes" id="UP000002730"/>
    </source>
</evidence>
<dbReference type="GO" id="GO:0004180">
    <property type="term" value="F:carboxypeptidase activity"/>
    <property type="evidence" value="ECO:0007669"/>
    <property type="project" value="UniProtKB-KW"/>
</dbReference>
<protein>
    <submittedName>
        <fullName evidence="9">Peptidase U61 LD-carboxypeptidase A</fullName>
    </submittedName>
</protein>
<feature type="active site" description="Charge relay system" evidence="6">
    <location>
        <position position="210"/>
    </location>
</feature>
<dbReference type="InterPro" id="IPR003507">
    <property type="entry name" value="S66_fam"/>
</dbReference>
<dbReference type="PIRSF" id="PIRSF028757">
    <property type="entry name" value="LD-carboxypeptidase"/>
    <property type="match status" value="1"/>
</dbReference>
<dbReference type="GO" id="GO:0008236">
    <property type="term" value="F:serine-type peptidase activity"/>
    <property type="evidence" value="ECO:0007669"/>
    <property type="project" value="UniProtKB-KW"/>
</dbReference>
<evidence type="ECO:0000259" key="8">
    <source>
        <dbReference type="Pfam" id="PF17676"/>
    </source>
</evidence>
<dbReference type="InterPro" id="IPR040449">
    <property type="entry name" value="Peptidase_S66_N"/>
</dbReference>
<keyword evidence="3" id="KW-0645">Protease</keyword>
<dbReference type="GO" id="GO:0006508">
    <property type="term" value="P:proteolysis"/>
    <property type="evidence" value="ECO:0007669"/>
    <property type="project" value="UniProtKB-KW"/>
</dbReference>
<dbReference type="KEGG" id="ccb:Clocel_1078"/>
<feature type="domain" description="LD-carboxypeptidase N-terminal" evidence="7">
    <location>
        <begin position="13"/>
        <end position="129"/>
    </location>
</feature>
<feature type="active site" description="Charge relay system" evidence="6">
    <location>
        <position position="280"/>
    </location>
</feature>
<dbReference type="AlphaFoldDB" id="D9STZ9"/>
<evidence type="ECO:0000256" key="3">
    <source>
        <dbReference type="ARBA" id="ARBA00022670"/>
    </source>
</evidence>
<evidence type="ECO:0000256" key="5">
    <source>
        <dbReference type="ARBA" id="ARBA00022825"/>
    </source>
</evidence>
<dbReference type="PANTHER" id="PTHR30237:SF2">
    <property type="entry name" value="MUREIN TETRAPEPTIDE CARBOXYPEPTIDASE"/>
    <property type="match status" value="1"/>
</dbReference>
<dbReference type="InterPro" id="IPR027478">
    <property type="entry name" value="LdcA_N"/>
</dbReference>
<dbReference type="CDD" id="cd07025">
    <property type="entry name" value="Peptidase_S66"/>
    <property type="match status" value="1"/>
</dbReference>
<dbReference type="Proteomes" id="UP000002730">
    <property type="component" value="Chromosome"/>
</dbReference>
<evidence type="ECO:0000313" key="9">
    <source>
        <dbReference type="EMBL" id="ADL50837.1"/>
    </source>
</evidence>
<evidence type="ECO:0000256" key="2">
    <source>
        <dbReference type="ARBA" id="ARBA00022645"/>
    </source>
</evidence>
<evidence type="ECO:0000256" key="1">
    <source>
        <dbReference type="ARBA" id="ARBA00010233"/>
    </source>
</evidence>
<keyword evidence="5" id="KW-0720">Serine protease</keyword>
<proteinExistence type="inferred from homology"/>
<dbReference type="Pfam" id="PF02016">
    <property type="entry name" value="Peptidase_S66"/>
    <property type="match status" value="1"/>
</dbReference>
<keyword evidence="10" id="KW-1185">Reference proteome</keyword>
<dbReference type="Gene3D" id="3.40.50.10740">
    <property type="entry name" value="Class I glutamine amidotransferase-like"/>
    <property type="match status" value="1"/>
</dbReference>
<dbReference type="RefSeq" id="WP_010076313.1">
    <property type="nucleotide sequence ID" value="NC_014393.1"/>
</dbReference>
<sequence>MLKPKRLKTGDTIGIVSPATGMDKSDIWRAVEAFEGYGFKVKVGQHAYDNYYYLAGSDKARAADLNTFFADPSIDAIFCSQGGYGSPRILDEIDYEVIRQNPKIFIGYSDITALHLAIYKKAGLVTFHGPNATGIYGEYATKYRMGYLFKALCCERPIGKIIMADPDKYLVKVTPGKVSGKTIGGNLSLICELIGTPYEVNTEGKILFLEEIGSDIQDIDSRLTQLLNTGKLQAASGIVIGECTDCTSDIYDKGRTLEDLIFDRIGNLGIPAIWGLPIGHTHDLATIPIGVNATLDATKGEFIILETATEYYS</sequence>
<dbReference type="Pfam" id="PF17676">
    <property type="entry name" value="Peptidase_S66C"/>
    <property type="match status" value="1"/>
</dbReference>
<name>D9STZ9_CLOC7</name>
<gene>
    <name evidence="9" type="ordered locus">Clocel_1078</name>
</gene>
<dbReference type="SUPFAM" id="SSF52317">
    <property type="entry name" value="Class I glutamine amidotransferase-like"/>
    <property type="match status" value="1"/>
</dbReference>
<evidence type="ECO:0000256" key="4">
    <source>
        <dbReference type="ARBA" id="ARBA00022801"/>
    </source>
</evidence>
<dbReference type="SUPFAM" id="SSF141986">
    <property type="entry name" value="LD-carboxypeptidase A C-terminal domain-like"/>
    <property type="match status" value="1"/>
</dbReference>
<dbReference type="eggNOG" id="COG1619">
    <property type="taxonomic scope" value="Bacteria"/>
</dbReference>
<dbReference type="Gene3D" id="3.50.30.60">
    <property type="entry name" value="LD-carboxypeptidase A C-terminal domain-like"/>
    <property type="match status" value="1"/>
</dbReference>
<reference evidence="9 10" key="1">
    <citation type="submission" date="2010-08" db="EMBL/GenBank/DDBJ databases">
        <title>Complete sequence of Clostridium cellulovorans 743B.</title>
        <authorList>
            <consortium name="US DOE Joint Genome Institute"/>
            <person name="Lucas S."/>
            <person name="Copeland A."/>
            <person name="Lapidus A."/>
            <person name="Cheng J.-F."/>
            <person name="Bruce D."/>
            <person name="Goodwin L."/>
            <person name="Pitluck S."/>
            <person name="Chertkov O."/>
            <person name="Detter J.C."/>
            <person name="Han C."/>
            <person name="Tapia R."/>
            <person name="Land M."/>
            <person name="Hauser L."/>
            <person name="Chang Y.-J."/>
            <person name="Jeffries C."/>
            <person name="Kyrpides N."/>
            <person name="Ivanova N."/>
            <person name="Mikhailova N."/>
            <person name="Hemme C.L."/>
            <person name="Woyke T."/>
        </authorList>
    </citation>
    <scope>NUCLEOTIDE SEQUENCE [LARGE SCALE GENOMIC DNA]</scope>
    <source>
        <strain evidence="10">ATCC 35296 / DSM 3052 / OCM 3 / 743B</strain>
    </source>
</reference>
<dbReference type="EMBL" id="CP002160">
    <property type="protein sequence ID" value="ADL50837.1"/>
    <property type="molecule type" value="Genomic_DNA"/>
</dbReference>
<comment type="similarity">
    <text evidence="1">Belongs to the peptidase S66 family.</text>
</comment>
<evidence type="ECO:0000256" key="6">
    <source>
        <dbReference type="PIRSR" id="PIRSR028757-1"/>
    </source>
</evidence>
<dbReference type="MEROPS" id="S66.001"/>
<feature type="domain" description="LD-carboxypeptidase C-terminal" evidence="8">
    <location>
        <begin position="179"/>
        <end position="295"/>
    </location>
</feature>
<keyword evidence="4" id="KW-0378">Hydrolase</keyword>
<keyword evidence="2 9" id="KW-0121">Carboxypeptidase</keyword>
<dbReference type="InterPro" id="IPR029062">
    <property type="entry name" value="Class_I_gatase-like"/>
</dbReference>
<accession>D9STZ9</accession>
<evidence type="ECO:0000259" key="7">
    <source>
        <dbReference type="Pfam" id="PF02016"/>
    </source>
</evidence>